<dbReference type="HAMAP" id="MF_01615">
    <property type="entry name" value="PdxT"/>
    <property type="match status" value="1"/>
</dbReference>
<evidence type="ECO:0000256" key="1">
    <source>
        <dbReference type="ARBA" id="ARBA00008345"/>
    </source>
</evidence>
<keyword evidence="8" id="KW-1185">Reference proteome</keyword>
<dbReference type="InterPro" id="IPR029062">
    <property type="entry name" value="Class_I_gatase-like"/>
</dbReference>
<dbReference type="NCBIfam" id="TIGR03800">
    <property type="entry name" value="PLP_synth_Pdx2"/>
    <property type="match status" value="1"/>
</dbReference>
<dbReference type="PROSITE" id="PS51130">
    <property type="entry name" value="PDXT_SNO_2"/>
    <property type="match status" value="1"/>
</dbReference>
<keyword evidence="4" id="KW-0315">Glutamine amidotransferase</keyword>
<comment type="similarity">
    <text evidence="1">Belongs to the glutaminase PdxT/SNO family.</text>
</comment>
<evidence type="ECO:0000256" key="3">
    <source>
        <dbReference type="ARBA" id="ARBA00022801"/>
    </source>
</evidence>
<organism evidence="7 8">
    <name type="scientific">Batrachochytrium salamandrivorans</name>
    <dbReference type="NCBI Taxonomy" id="1357716"/>
    <lineage>
        <taxon>Eukaryota</taxon>
        <taxon>Fungi</taxon>
        <taxon>Fungi incertae sedis</taxon>
        <taxon>Chytridiomycota</taxon>
        <taxon>Chytridiomycota incertae sedis</taxon>
        <taxon>Chytridiomycetes</taxon>
        <taxon>Rhizophydiales</taxon>
        <taxon>Rhizophydiales incertae sedis</taxon>
        <taxon>Batrachochytrium</taxon>
    </lineage>
</organism>
<dbReference type="Pfam" id="PF01174">
    <property type="entry name" value="SNO"/>
    <property type="match status" value="1"/>
</dbReference>
<reference evidence="7 8" key="1">
    <citation type="submission" date="2021-02" db="EMBL/GenBank/DDBJ databases">
        <title>Variation within the Batrachochytrium salamandrivorans European outbreak.</title>
        <authorList>
            <person name="Kelly M."/>
            <person name="Pasmans F."/>
            <person name="Shea T.P."/>
            <person name="Munoz J.F."/>
            <person name="Carranza S."/>
            <person name="Cuomo C.A."/>
            <person name="Martel A."/>
        </authorList>
    </citation>
    <scope>NUCLEOTIDE SEQUENCE [LARGE SCALE GENOMIC DNA]</scope>
    <source>
        <strain evidence="7 8">AMFP18/2</strain>
    </source>
</reference>
<evidence type="ECO:0000256" key="5">
    <source>
        <dbReference type="ARBA" id="ARBA00023239"/>
    </source>
</evidence>
<dbReference type="PANTHER" id="PTHR31559:SF0">
    <property type="entry name" value="PYRIDOXAL 5'-PHOSPHATE SYNTHASE SUBUNIT SNO1-RELATED"/>
    <property type="match status" value="1"/>
</dbReference>
<dbReference type="PROSITE" id="PS01236">
    <property type="entry name" value="PDXT_SNO_1"/>
    <property type="match status" value="1"/>
</dbReference>
<evidence type="ECO:0000313" key="7">
    <source>
        <dbReference type="EMBL" id="KAH6592243.1"/>
    </source>
</evidence>
<keyword evidence="5" id="KW-0456">Lyase</keyword>
<evidence type="ECO:0000256" key="2">
    <source>
        <dbReference type="ARBA" id="ARBA00012918"/>
    </source>
</evidence>
<dbReference type="Proteomes" id="UP001648503">
    <property type="component" value="Unassembled WGS sequence"/>
</dbReference>
<dbReference type="PROSITE" id="PS51273">
    <property type="entry name" value="GATASE_TYPE_1"/>
    <property type="match status" value="1"/>
</dbReference>
<dbReference type="PIRSF" id="PIRSF005639">
    <property type="entry name" value="Glut_amidoT_SNO"/>
    <property type="match status" value="1"/>
</dbReference>
<name>A0ABQ8F4X3_9FUNG</name>
<sequence>MLDQTQLPLPRTARPLRIGVLALQGAFSEHIHILSRMPLLVESAIAVRNCDQLLNSSLDALILPGGESTTIALVAHRNGLMDPLRQWVKSGKPIWGTCAGMILLSDTAQGTKEGGQELIGGLHVQVQRNAFGHQLDSFVQAIDVPVLGSEPFQAVFIRAPLIAAVDIGDSTSDAAHHKVKILARVPSKDNCIVAVQQDNIIATSFHPELTADTRFHEFFVRFAQDLLNKQ</sequence>
<proteinExistence type="inferred from homology"/>
<evidence type="ECO:0000256" key="6">
    <source>
        <dbReference type="ARBA" id="ARBA00049534"/>
    </source>
</evidence>
<evidence type="ECO:0000256" key="4">
    <source>
        <dbReference type="ARBA" id="ARBA00022962"/>
    </source>
</evidence>
<dbReference type="InterPro" id="IPR021196">
    <property type="entry name" value="PdxT/SNO_CS"/>
</dbReference>
<keyword evidence="3" id="KW-0378">Hydrolase</keyword>
<dbReference type="Gene3D" id="3.40.50.880">
    <property type="match status" value="1"/>
</dbReference>
<gene>
    <name evidence="7" type="ORF">BASA50_008176</name>
</gene>
<evidence type="ECO:0000313" key="8">
    <source>
        <dbReference type="Proteomes" id="UP001648503"/>
    </source>
</evidence>
<dbReference type="EMBL" id="JAFCIX010000386">
    <property type="protein sequence ID" value="KAH6592243.1"/>
    <property type="molecule type" value="Genomic_DNA"/>
</dbReference>
<dbReference type="EC" id="3.5.1.2" evidence="2"/>
<dbReference type="CDD" id="cd01749">
    <property type="entry name" value="GATase1_PB"/>
    <property type="match status" value="1"/>
</dbReference>
<dbReference type="SUPFAM" id="SSF52317">
    <property type="entry name" value="Class I glutamine amidotransferase-like"/>
    <property type="match status" value="1"/>
</dbReference>
<comment type="caution">
    <text evidence="7">The sequence shown here is derived from an EMBL/GenBank/DDBJ whole genome shotgun (WGS) entry which is preliminary data.</text>
</comment>
<comment type="catalytic activity">
    <reaction evidence="6">
        <text>L-glutamine + H2O = L-glutamate + NH4(+)</text>
        <dbReference type="Rhea" id="RHEA:15889"/>
        <dbReference type="ChEBI" id="CHEBI:15377"/>
        <dbReference type="ChEBI" id="CHEBI:28938"/>
        <dbReference type="ChEBI" id="CHEBI:29985"/>
        <dbReference type="ChEBI" id="CHEBI:58359"/>
        <dbReference type="EC" id="3.5.1.2"/>
    </reaction>
</comment>
<accession>A0ABQ8F4X3</accession>
<dbReference type="PANTHER" id="PTHR31559">
    <property type="entry name" value="PYRIDOXAL 5'-PHOSPHATE SYNTHASE SUBUNIT SNO"/>
    <property type="match status" value="1"/>
</dbReference>
<dbReference type="InterPro" id="IPR002161">
    <property type="entry name" value="PdxT/SNO"/>
</dbReference>
<protein>
    <recommendedName>
        <fullName evidence="2">glutaminase</fullName>
        <ecNumber evidence="2">3.5.1.2</ecNumber>
    </recommendedName>
</protein>